<name>A0ACB8UBC3_9APHY</name>
<protein>
    <submittedName>
        <fullName evidence="1">Uncharacterized protein</fullName>
    </submittedName>
</protein>
<evidence type="ECO:0000313" key="1">
    <source>
        <dbReference type="EMBL" id="KAI0091499.1"/>
    </source>
</evidence>
<dbReference type="Proteomes" id="UP001055072">
    <property type="component" value="Unassembled WGS sequence"/>
</dbReference>
<reference evidence="1" key="1">
    <citation type="journal article" date="2021" name="Environ. Microbiol.">
        <title>Gene family expansions and transcriptome signatures uncover fungal adaptations to wood decay.</title>
        <authorList>
            <person name="Hage H."/>
            <person name="Miyauchi S."/>
            <person name="Viragh M."/>
            <person name="Drula E."/>
            <person name="Min B."/>
            <person name="Chaduli D."/>
            <person name="Navarro D."/>
            <person name="Favel A."/>
            <person name="Norest M."/>
            <person name="Lesage-Meessen L."/>
            <person name="Balint B."/>
            <person name="Merenyi Z."/>
            <person name="de Eugenio L."/>
            <person name="Morin E."/>
            <person name="Martinez A.T."/>
            <person name="Baldrian P."/>
            <person name="Stursova M."/>
            <person name="Martinez M.J."/>
            <person name="Novotny C."/>
            <person name="Magnuson J.K."/>
            <person name="Spatafora J.W."/>
            <person name="Maurice S."/>
            <person name="Pangilinan J."/>
            <person name="Andreopoulos W."/>
            <person name="LaButti K."/>
            <person name="Hundley H."/>
            <person name="Na H."/>
            <person name="Kuo A."/>
            <person name="Barry K."/>
            <person name="Lipzen A."/>
            <person name="Henrissat B."/>
            <person name="Riley R."/>
            <person name="Ahrendt S."/>
            <person name="Nagy L.G."/>
            <person name="Grigoriev I.V."/>
            <person name="Martin F."/>
            <person name="Rosso M.N."/>
        </authorList>
    </citation>
    <scope>NUCLEOTIDE SEQUENCE</scope>
    <source>
        <strain evidence="1">CBS 384.51</strain>
    </source>
</reference>
<evidence type="ECO:0000313" key="2">
    <source>
        <dbReference type="Proteomes" id="UP001055072"/>
    </source>
</evidence>
<gene>
    <name evidence="1" type="ORF">BDY19DRAFT_629509</name>
</gene>
<comment type="caution">
    <text evidence="1">The sequence shown here is derived from an EMBL/GenBank/DDBJ whole genome shotgun (WGS) entry which is preliminary data.</text>
</comment>
<dbReference type="EMBL" id="MU274905">
    <property type="protein sequence ID" value="KAI0091499.1"/>
    <property type="molecule type" value="Genomic_DNA"/>
</dbReference>
<keyword evidence="2" id="KW-1185">Reference proteome</keyword>
<organism evidence="1 2">
    <name type="scientific">Irpex rosettiformis</name>
    <dbReference type="NCBI Taxonomy" id="378272"/>
    <lineage>
        <taxon>Eukaryota</taxon>
        <taxon>Fungi</taxon>
        <taxon>Dikarya</taxon>
        <taxon>Basidiomycota</taxon>
        <taxon>Agaricomycotina</taxon>
        <taxon>Agaricomycetes</taxon>
        <taxon>Polyporales</taxon>
        <taxon>Irpicaceae</taxon>
        <taxon>Irpex</taxon>
    </lineage>
</organism>
<accession>A0ACB8UBC3</accession>
<sequence length="126" mass="13935">MATLEGFETTLKEVVNAKRLSASKVKELTELALKLMEHDTQLVSILYRTHKSSSGTAKINSLYVFDALARAARHQVNKYKPDVHAIVGNCATFLVKVEGVLEGLIQDVVSSGHPEAKVSFRDLFTY</sequence>
<proteinExistence type="predicted"/>